<comment type="catalytic activity">
    <reaction evidence="8">
        <text>RNA(n) + a ribonucleoside 5'-triphosphate = RNA(n+1) + diphosphate</text>
        <dbReference type="Rhea" id="RHEA:21248"/>
        <dbReference type="Rhea" id="RHEA-COMP:14527"/>
        <dbReference type="Rhea" id="RHEA-COMP:17342"/>
        <dbReference type="ChEBI" id="CHEBI:33019"/>
        <dbReference type="ChEBI" id="CHEBI:61557"/>
        <dbReference type="ChEBI" id="CHEBI:140395"/>
        <dbReference type="EC" id="2.7.7.48"/>
    </reaction>
</comment>
<dbReference type="InterPro" id="IPR005093">
    <property type="entry name" value="RNArep_beta"/>
</dbReference>
<evidence type="ECO:0000256" key="5">
    <source>
        <dbReference type="ARBA" id="ARBA00022741"/>
    </source>
</evidence>
<keyword evidence="3" id="KW-0808">Transferase</keyword>
<sequence>MSSKTHSSRELKLARDFRVPRQLTDVSIYQFLSSIDTPRALTVWLLYSSKSHDQLSALEILPEHYADNPYIFRLDYAATNFLAKASFLSTTFNREKVAYEKFTKYEDLCCQTNNRFRFPSVDTLKNGSTDWLLNATRRKITQILGNYSGDELVDDANWGPGVSTLIKGEEVSGYNKFHGERGITRDLYSLISTWFPVAYPLWSDHLSRTYGESWAIFEVGNKIVTVPKNSKTDRVIAIEPGINLWFQKAIGSMIRRRLNRFGIDLNDQSRNQSLARSASISGLLATVDFSSASDSISLEVVRDLLPPRWFQIMDTARSKVGRLPDGSIIRWSKFSSMGNGFTFELESLIFFAAALAVAEYLELEGKSSISVYGDDVIIPSSGYPMFAEFSSFLGFRVNDQKSFFSGPFRESCGSHYYSGVDCKPIFLKERLSNVETIYKLANGVRLLAHRFGSYRSCDSRFRDLWSHLHGGVPEPLRLKVPLQAGDSGFIVNFDESGAVRAKYGIEGYYYRALVSVGVTRRGDGQGLILAQLRRLGSPSPSRGGRRLSTNDALAIVRRYSQPNSRITDLLRLMGEDRPDLLASNENYTLRGRTRRKVVRPLVAQWYNLGGWD</sequence>
<dbReference type="GO" id="GO:0046872">
    <property type="term" value="F:metal ion binding"/>
    <property type="evidence" value="ECO:0007669"/>
    <property type="project" value="UniProtKB-KW"/>
</dbReference>
<feature type="domain" description="RdRp catalytic" evidence="10">
    <location>
        <begin position="273"/>
        <end position="406"/>
    </location>
</feature>
<evidence type="ECO:0000256" key="7">
    <source>
        <dbReference type="ARBA" id="ARBA00030248"/>
    </source>
</evidence>
<dbReference type="InterPro" id="IPR043502">
    <property type="entry name" value="DNA/RNA_pol_sf"/>
</dbReference>
<keyword evidence="9" id="KW-0479">Metal-binding</keyword>
<evidence type="ECO:0000259" key="10">
    <source>
        <dbReference type="PROSITE" id="PS50522"/>
    </source>
</evidence>
<dbReference type="EMBL" id="MN033881">
    <property type="protein sequence ID" value="QDH88145.1"/>
    <property type="molecule type" value="Genomic_RNA"/>
</dbReference>
<keyword evidence="4" id="KW-0548">Nucleotidyltransferase</keyword>
<feature type="binding site" evidence="9">
    <location>
        <position position="374"/>
    </location>
    <ligand>
        <name>Mg(2+)</name>
        <dbReference type="ChEBI" id="CHEBI:18420"/>
        <label>2</label>
    </ligand>
</feature>
<dbReference type="GO" id="GO:0003968">
    <property type="term" value="F:RNA-directed RNA polymerase activity"/>
    <property type="evidence" value="ECO:0007669"/>
    <property type="project" value="UniProtKB-KW"/>
</dbReference>
<comment type="cofactor">
    <cofactor evidence="9">
        <name>Mg(2+)</name>
        <dbReference type="ChEBI" id="CHEBI:18420"/>
    </cofactor>
    <text evidence="9">Binds 2 Mg(2+) per subunit.</text>
</comment>
<evidence type="ECO:0000256" key="9">
    <source>
        <dbReference type="PIRSR" id="PIRSR605093-1"/>
    </source>
</evidence>
<evidence type="ECO:0000256" key="2">
    <source>
        <dbReference type="ARBA" id="ARBA00022484"/>
    </source>
</evidence>
<feature type="binding site" evidence="9">
    <location>
        <position position="288"/>
    </location>
    <ligand>
        <name>Mg(2+)</name>
        <dbReference type="ChEBI" id="CHEBI:18420"/>
        <label>2</label>
    </ligand>
</feature>
<evidence type="ECO:0000256" key="6">
    <source>
        <dbReference type="ARBA" id="ARBA00022953"/>
    </source>
</evidence>
<evidence type="ECO:0000256" key="3">
    <source>
        <dbReference type="ARBA" id="ARBA00022679"/>
    </source>
</evidence>
<keyword evidence="5" id="KW-0547">Nucleotide-binding</keyword>
<name>A0A514D3F5_9VIRU</name>
<accession>A0A514D3F5</accession>
<dbReference type="GO" id="GO:0000166">
    <property type="term" value="F:nucleotide binding"/>
    <property type="evidence" value="ECO:0007669"/>
    <property type="project" value="UniProtKB-KW"/>
</dbReference>
<keyword evidence="2 11" id="KW-0696">RNA-directed RNA polymerase</keyword>
<evidence type="ECO:0000256" key="1">
    <source>
        <dbReference type="ARBA" id="ARBA00012494"/>
    </source>
</evidence>
<gene>
    <name evidence="11" type="ORF">H2RhizoLitter491315_000001</name>
</gene>
<feature type="binding site" evidence="9">
    <location>
        <position position="375"/>
    </location>
    <ligand>
        <name>Mg(2+)</name>
        <dbReference type="ChEBI" id="CHEBI:18420"/>
        <label>2</label>
    </ligand>
</feature>
<evidence type="ECO:0000313" key="11">
    <source>
        <dbReference type="EMBL" id="QDH88145.1"/>
    </source>
</evidence>
<evidence type="ECO:0000256" key="8">
    <source>
        <dbReference type="ARBA" id="ARBA00048744"/>
    </source>
</evidence>
<evidence type="ECO:0000256" key="4">
    <source>
        <dbReference type="ARBA" id="ARBA00022695"/>
    </source>
</evidence>
<dbReference type="GO" id="GO:0039694">
    <property type="term" value="P:viral RNA genome replication"/>
    <property type="evidence" value="ECO:0007669"/>
    <property type="project" value="InterPro"/>
</dbReference>
<dbReference type="SUPFAM" id="SSF56672">
    <property type="entry name" value="DNA/RNA polymerases"/>
    <property type="match status" value="1"/>
</dbReference>
<dbReference type="PROSITE" id="PS50522">
    <property type="entry name" value="RDRP_PHAGE"/>
    <property type="match status" value="1"/>
</dbReference>
<organism evidence="11">
    <name type="scientific">Leviviridae sp</name>
    <dbReference type="NCBI Taxonomy" id="2027243"/>
    <lineage>
        <taxon>Viruses</taxon>
        <taxon>Riboviria</taxon>
        <taxon>Orthornavirae</taxon>
        <taxon>Lenarviricota</taxon>
        <taxon>Leviviricetes</taxon>
        <taxon>Norzivirales</taxon>
        <taxon>Fiersviridae</taxon>
    </lineage>
</organism>
<proteinExistence type="predicted"/>
<reference evidence="11" key="1">
    <citation type="submission" date="2019-05" db="EMBL/GenBank/DDBJ databases">
        <title>Metatranscriptomic reconstruction reveals RNA viruses with the potential to shape carbon cycling in soil.</title>
        <authorList>
            <person name="Starr E.P."/>
            <person name="Nuccio E."/>
            <person name="Pett-Ridge J."/>
            <person name="Banfield J.F."/>
            <person name="Firestone M.K."/>
        </authorList>
    </citation>
    <scope>NUCLEOTIDE SEQUENCE</scope>
    <source>
        <strain evidence="11">H2_Rhizo_Litter_49_scaffold_1315</strain>
    </source>
</reference>
<keyword evidence="6" id="KW-0693">Viral RNA replication</keyword>
<protein>
    <recommendedName>
        <fullName evidence="1">RNA-directed RNA polymerase</fullName>
        <ecNumber evidence="1">2.7.7.48</ecNumber>
    </recommendedName>
    <alternativeName>
        <fullName evidence="7">RNA replicase beta chain</fullName>
    </alternativeName>
</protein>
<dbReference type="InterPro" id="IPR007096">
    <property type="entry name" value="RNA-dir_Rpol_cat_phage"/>
</dbReference>
<keyword evidence="9" id="KW-0460">Magnesium</keyword>
<dbReference type="EC" id="2.7.7.48" evidence="1"/>
<dbReference type="Pfam" id="PF03431">
    <property type="entry name" value="RNA_replicase_B"/>
    <property type="match status" value="1"/>
</dbReference>